<dbReference type="AlphaFoldDB" id="A0A8J3HVK5"/>
<gene>
    <name evidence="1" type="ORF">sL5_10750</name>
</gene>
<proteinExistence type="predicted"/>
<sequence>MIKKSETEKSSRIPKALLPTFTVKLEGQNINFSIEKNAIPQSMEDLKDEKPTIQAI</sequence>
<keyword evidence="2" id="KW-1185">Reference proteome</keyword>
<comment type="caution">
    <text evidence="1">The sequence shown here is derived from an EMBL/GenBank/DDBJ whole genome shotgun (WGS) entry which is preliminary data.</text>
</comment>
<organism evidence="1 2">
    <name type="scientific">Candidatus Mesenet longicola</name>
    <dbReference type="NCBI Taxonomy" id="1892558"/>
    <lineage>
        <taxon>Bacteria</taxon>
        <taxon>Pseudomonadati</taxon>
        <taxon>Pseudomonadota</taxon>
        <taxon>Alphaproteobacteria</taxon>
        <taxon>Rickettsiales</taxon>
        <taxon>Anaplasmataceae</taxon>
        <taxon>Candidatus Mesenet</taxon>
    </lineage>
</organism>
<evidence type="ECO:0000313" key="2">
    <source>
        <dbReference type="Proteomes" id="UP000637906"/>
    </source>
</evidence>
<name>A0A8J3HVK5_9RICK</name>
<dbReference type="EMBL" id="BNGU01000069">
    <property type="protein sequence ID" value="GHM60082.1"/>
    <property type="molecule type" value="Genomic_DNA"/>
</dbReference>
<accession>A0A8J3HVK5</accession>
<reference evidence="1 2" key="1">
    <citation type="journal article" date="2021" name="Microb. Ecol.">
        <title>Candidatus Mesenet longicola: Novel Endosymbionts of Brontispa longissima that Induce Cytoplasmic Incompatibility.</title>
        <authorList>
            <person name="Takano S."/>
            <person name="Gotoh Y."/>
            <person name="Hayashi T."/>
        </authorList>
    </citation>
    <scope>NUCLEOTIDE SEQUENCE [LARGE SCALE GENOMIC DNA]</scope>
    <source>
        <strain evidence="1">L5</strain>
    </source>
</reference>
<protein>
    <submittedName>
        <fullName evidence="1">Uncharacterized protein</fullName>
    </submittedName>
</protein>
<evidence type="ECO:0000313" key="1">
    <source>
        <dbReference type="EMBL" id="GHM60082.1"/>
    </source>
</evidence>
<dbReference type="Proteomes" id="UP000637906">
    <property type="component" value="Unassembled WGS sequence"/>
</dbReference>